<evidence type="ECO:0000256" key="3">
    <source>
        <dbReference type="ARBA" id="ARBA00013252"/>
    </source>
</evidence>
<protein>
    <recommendedName>
        <fullName evidence="4">Putative pterin-4-alpha-carbinolamine dehydratase</fullName>
        <ecNumber evidence="3">4.2.1.96</ecNumber>
    </recommendedName>
</protein>
<comment type="similarity">
    <text evidence="2">Belongs to the pterin-4-alpha-carbinolamine dehydratase family.</text>
</comment>
<evidence type="ECO:0000256" key="4">
    <source>
        <dbReference type="ARBA" id="ARBA00021735"/>
    </source>
</evidence>
<evidence type="ECO:0000313" key="7">
    <source>
        <dbReference type="EMBL" id="UUX58637.1"/>
    </source>
</evidence>
<organism evidence="7 9">
    <name type="scientific">Glutamicibacter halophytocola</name>
    <dbReference type="NCBI Taxonomy" id="1933880"/>
    <lineage>
        <taxon>Bacteria</taxon>
        <taxon>Bacillati</taxon>
        <taxon>Actinomycetota</taxon>
        <taxon>Actinomycetes</taxon>
        <taxon>Micrococcales</taxon>
        <taxon>Micrococcaceae</taxon>
        <taxon>Glutamicibacter</taxon>
    </lineage>
</organism>
<dbReference type="KEGG" id="gar:AOZ07_15485"/>
<keyword evidence="5" id="KW-0456">Lyase</keyword>
<evidence type="ECO:0000313" key="9">
    <source>
        <dbReference type="Proteomes" id="UP001060018"/>
    </source>
</evidence>
<dbReference type="EMBL" id="CP042260">
    <property type="protein sequence ID" value="QDY66527.1"/>
    <property type="molecule type" value="Genomic_DNA"/>
</dbReference>
<dbReference type="Pfam" id="PF01329">
    <property type="entry name" value="Pterin_4a"/>
    <property type="match status" value="1"/>
</dbReference>
<evidence type="ECO:0000313" key="8">
    <source>
        <dbReference type="Proteomes" id="UP000320717"/>
    </source>
</evidence>
<sequence>MTNIRQISRAQSPVPLAPEQRLAVLQDWIRSKESFTASYRFESTSTALEFITLVGLLAEKVGVHPHVEWRIDIVSLRLGHGPSTEMTGDEVNLARRISAEAHRLDGAALINCESREAIA</sequence>
<dbReference type="InterPro" id="IPR001533">
    <property type="entry name" value="Pterin_deHydtase"/>
</dbReference>
<dbReference type="RefSeq" id="WP_060702804.1">
    <property type="nucleotide sequence ID" value="NZ_CP012750.1"/>
</dbReference>
<dbReference type="OrthoDB" id="15077at2"/>
<dbReference type="SUPFAM" id="SSF55248">
    <property type="entry name" value="PCD-like"/>
    <property type="match status" value="1"/>
</dbReference>
<accession>A0A5B8IWK2</accession>
<dbReference type="EMBL" id="CP102487">
    <property type="protein sequence ID" value="UUX58637.1"/>
    <property type="molecule type" value="Genomic_DNA"/>
</dbReference>
<dbReference type="AlphaFoldDB" id="A0A5B8IWK2"/>
<evidence type="ECO:0000256" key="2">
    <source>
        <dbReference type="ARBA" id="ARBA00006472"/>
    </source>
</evidence>
<evidence type="ECO:0000256" key="1">
    <source>
        <dbReference type="ARBA" id="ARBA00001554"/>
    </source>
</evidence>
<dbReference type="Proteomes" id="UP000320717">
    <property type="component" value="Chromosome"/>
</dbReference>
<reference evidence="7" key="2">
    <citation type="journal article" date="2022" name="Pest Manag. Sci.">
        <title>Glutamicibacter halophytocola-mediated host fitness of potato tuber moth on Solanaceae crops.</title>
        <authorList>
            <person name="Wang W."/>
            <person name="Xiao G."/>
            <person name="Du G."/>
            <person name="Chang L."/>
            <person name="Yang Y."/>
            <person name="Ye J."/>
            <person name="Chen B."/>
        </authorList>
    </citation>
    <scope>NUCLEOTIDE SEQUENCE</scope>
    <source>
        <strain evidence="7">S2</strain>
    </source>
</reference>
<reference evidence="6 8" key="1">
    <citation type="submission" date="2019-07" db="EMBL/GenBank/DDBJ databases">
        <title>Complete Genome Sequence of drought tolerant Plant Growth-Promoting Rhizobacterium Glutamicibacter halophytocola DR408.</title>
        <authorList>
            <person name="Nishu S.D."/>
            <person name="Lee T.K."/>
        </authorList>
    </citation>
    <scope>NUCLEOTIDE SEQUENCE [LARGE SCALE GENOMIC DNA]</scope>
    <source>
        <strain evidence="6 8">DR408</strain>
    </source>
</reference>
<gene>
    <name evidence="6" type="ORF">FQA45_09415</name>
    <name evidence="7" type="ORF">NUH22_15260</name>
</gene>
<proteinExistence type="inferred from homology"/>
<evidence type="ECO:0000313" key="6">
    <source>
        <dbReference type="EMBL" id="QDY66527.1"/>
    </source>
</evidence>
<evidence type="ECO:0000256" key="5">
    <source>
        <dbReference type="ARBA" id="ARBA00023239"/>
    </source>
</evidence>
<dbReference type="Proteomes" id="UP001060018">
    <property type="component" value="Chromosome"/>
</dbReference>
<dbReference type="Gene3D" id="3.30.1360.20">
    <property type="entry name" value="Transcriptional coactivator/pterin dehydratase"/>
    <property type="match status" value="1"/>
</dbReference>
<keyword evidence="8" id="KW-1185">Reference proteome</keyword>
<dbReference type="GO" id="GO:0006729">
    <property type="term" value="P:tetrahydrobiopterin biosynthetic process"/>
    <property type="evidence" value="ECO:0007669"/>
    <property type="project" value="InterPro"/>
</dbReference>
<comment type="catalytic activity">
    <reaction evidence="1">
        <text>(4aS,6R)-4a-hydroxy-L-erythro-5,6,7,8-tetrahydrobiopterin = (6R)-L-erythro-6,7-dihydrobiopterin + H2O</text>
        <dbReference type="Rhea" id="RHEA:11920"/>
        <dbReference type="ChEBI" id="CHEBI:15377"/>
        <dbReference type="ChEBI" id="CHEBI:15642"/>
        <dbReference type="ChEBI" id="CHEBI:43120"/>
        <dbReference type="EC" id="4.2.1.96"/>
    </reaction>
</comment>
<dbReference type="GO" id="GO:0008124">
    <property type="term" value="F:4-alpha-hydroxytetrahydrobiopterin dehydratase activity"/>
    <property type="evidence" value="ECO:0007669"/>
    <property type="project" value="UniProtKB-EC"/>
</dbReference>
<dbReference type="EC" id="4.2.1.96" evidence="3"/>
<name>A0A5B8IWK2_9MICC</name>
<dbReference type="InterPro" id="IPR036428">
    <property type="entry name" value="PCD_sf"/>
</dbReference>